<dbReference type="HOGENOM" id="CLU_002458_2_0_1"/>
<sequence length="883" mass="101840">MLVTSHFKVRICGCKTKVTPKFDHIITIKPSQTMSSIDIQQNDYKTLTQTYMGFFNSKQFTNFLNTTQTGSAHSTSGIDFSVFMKTLFTSICFCTIQLTLFCLLRSVFKFLYQPRCFCVPVNERMEVLPRGFLKWVVPTLKSSINTYLSLGLDAYFFIRFISVLSLFFLFIGSLNMIILIPINFTSSDAQYTASGLDKLSLSNISKSNVTKLNAHFVMGLLTIGLFHWLIIYEFQSFVTIRQSYLLSESHRSSIMARTLLIFNVPPYLQDKTILKDLFQSVPGGVRNIWHVYNFETIDHQVGKARDALMYLERSQMSIMTKYYRSSWLKSNIDAKKFLQQTDIKFYPPIYCRSIKIPQVDRCIQLKFPGWIRVFAFQKRVSMVTWSLETLTKCQAVIDEENSKLVNNDLKKHNKVFIEFEDQKGACIAHQTLLSQSQGCLDKTLIEVHPDDVIWRNISRTDGTVCKFEKYLVTLIFVTVVVLYVVPVSLIGLVSQIPLLTKLMPFLNWIYQLPEEARETISGFLPSILLTILTEMVMMLFRFLSYFKGKATGSEIEMDLQRWYFAFLFVQQFLVVTISSSVTVICRQIIDQPTSIPVLLATNLPKSATFFFQYICLRAFALCGNSFLRIKQLALTNTWYKLIDITPRQKFTRITTLPEIKWGTTFAVYSIYACIGISYSIISPLISIFIIFFLNLSILYYKYALKYVFSHINRSETMGRLYPSALLHLYVGIYCLECCLIGVFFVSKDSRGAYPLKYQGFIMTWVLFFTIFANTLIYNRYIPYFSNLPILSDKLYRVDKKTETSATSTKIETNHDMLFLHPAFKYEPPKIWLPKDPNGFSQLQLEHLRSKMTTIAGQTEGAYASLGRLLSLKVVVSDAPPDYK</sequence>
<feature type="transmembrane region" description="Helical" evidence="7">
    <location>
        <begin position="757"/>
        <end position="777"/>
    </location>
</feature>
<dbReference type="RefSeq" id="XP_003870081.1">
    <property type="nucleotide sequence ID" value="XM_003870032.1"/>
</dbReference>
<dbReference type="eggNOG" id="KOG1134">
    <property type="taxonomic scope" value="Eukaryota"/>
</dbReference>
<dbReference type="PANTHER" id="PTHR13018:SF20">
    <property type="entry name" value="SPORULATION-SPECIFIC PROTEIN 75"/>
    <property type="match status" value="1"/>
</dbReference>
<gene>
    <name evidence="12" type="ORF">CORT_0E03620</name>
</gene>
<feature type="transmembrane region" description="Helical" evidence="7">
    <location>
        <begin position="520"/>
        <end position="543"/>
    </location>
</feature>
<feature type="transmembrane region" description="Helical" evidence="7">
    <location>
        <begin position="156"/>
        <end position="182"/>
    </location>
</feature>
<dbReference type="AlphaFoldDB" id="H8X722"/>
<feature type="transmembrane region" description="Helical" evidence="7">
    <location>
        <begin position="470"/>
        <end position="500"/>
    </location>
</feature>
<evidence type="ECO:0000256" key="7">
    <source>
        <dbReference type="SAM" id="Phobius"/>
    </source>
</evidence>
<keyword evidence="3" id="KW-0813">Transport</keyword>
<dbReference type="OrthoDB" id="1076608at2759"/>
<feature type="transmembrane region" description="Helical" evidence="7">
    <location>
        <begin position="609"/>
        <end position="627"/>
    </location>
</feature>
<keyword evidence="6 7" id="KW-0472">Membrane</keyword>
<keyword evidence="5 7" id="KW-1133">Transmembrane helix</keyword>
<dbReference type="InterPro" id="IPR022257">
    <property type="entry name" value="PHM7_ext"/>
</dbReference>
<proteinExistence type="inferred from homology"/>
<keyword evidence="4 7" id="KW-0812">Transmembrane</keyword>
<feature type="domain" description="CSC1/OSCA1-like cytosolic" evidence="11">
    <location>
        <begin position="256"/>
        <end position="456"/>
    </location>
</feature>
<reference evidence="12 13" key="1">
    <citation type="journal article" date="2012" name="PLoS ONE">
        <title>Sequence and analysis of the genome of the pathogenic yeast Candida orthopsilosis.</title>
        <authorList>
            <person name="Riccombeni A."/>
            <person name="Vidanes G."/>
            <person name="Proux-Wera E."/>
            <person name="Wolfe K.H."/>
            <person name="Butler G."/>
        </authorList>
    </citation>
    <scope>NUCLEOTIDE SEQUENCE [LARGE SCALE GENOMIC DNA]</scope>
    <source>
        <strain evidence="12 13">Co 90-125</strain>
    </source>
</reference>
<dbReference type="InterPro" id="IPR003864">
    <property type="entry name" value="CSC1/OSCA1-like_7TM"/>
</dbReference>
<dbReference type="Pfam" id="PF13967">
    <property type="entry name" value="RSN1_TM"/>
    <property type="match status" value="1"/>
</dbReference>
<evidence type="ECO:0000313" key="13">
    <source>
        <dbReference type="Proteomes" id="UP000005018"/>
    </source>
</evidence>
<feature type="domain" description="CSC1/OSCA1-like N-terminal transmembrane" evidence="10">
    <location>
        <begin position="83"/>
        <end position="233"/>
    </location>
</feature>
<evidence type="ECO:0000313" key="12">
    <source>
        <dbReference type="EMBL" id="CCG23950.1"/>
    </source>
</evidence>
<evidence type="ECO:0000256" key="2">
    <source>
        <dbReference type="ARBA" id="ARBA00007779"/>
    </source>
</evidence>
<dbReference type="GeneID" id="14540737"/>
<accession>H8X722</accession>
<feature type="transmembrane region" description="Helical" evidence="7">
    <location>
        <begin position="564"/>
        <end position="589"/>
    </location>
</feature>
<dbReference type="InterPro" id="IPR045122">
    <property type="entry name" value="Csc1-like"/>
</dbReference>
<dbReference type="KEGG" id="cot:CORT_0E03620"/>
<comment type="subcellular location">
    <subcellularLocation>
        <location evidence="1">Membrane</location>
        <topology evidence="1">Multi-pass membrane protein</topology>
    </subcellularLocation>
</comment>
<dbReference type="PANTHER" id="PTHR13018">
    <property type="entry name" value="PROBABLE MEMBRANE PROTEIN DUF221-RELATED"/>
    <property type="match status" value="1"/>
</dbReference>
<evidence type="ECO:0000259" key="9">
    <source>
        <dbReference type="Pfam" id="PF12621"/>
    </source>
</evidence>
<dbReference type="Proteomes" id="UP000005018">
    <property type="component" value="Chromosome 5"/>
</dbReference>
<keyword evidence="13" id="KW-1185">Reference proteome</keyword>
<dbReference type="Pfam" id="PF12621">
    <property type="entry name" value="PHM7_ext"/>
    <property type="match status" value="1"/>
</dbReference>
<evidence type="ECO:0000256" key="5">
    <source>
        <dbReference type="ARBA" id="ARBA00022989"/>
    </source>
</evidence>
<evidence type="ECO:0000256" key="1">
    <source>
        <dbReference type="ARBA" id="ARBA00004141"/>
    </source>
</evidence>
<dbReference type="GO" id="GO:0005227">
    <property type="term" value="F:calcium-activated cation channel activity"/>
    <property type="evidence" value="ECO:0007669"/>
    <property type="project" value="InterPro"/>
</dbReference>
<feature type="transmembrane region" description="Helical" evidence="7">
    <location>
        <begin position="724"/>
        <end position="745"/>
    </location>
</feature>
<organism evidence="12 13">
    <name type="scientific">Candida orthopsilosis (strain 90-125)</name>
    <name type="common">Yeast</name>
    <dbReference type="NCBI Taxonomy" id="1136231"/>
    <lineage>
        <taxon>Eukaryota</taxon>
        <taxon>Fungi</taxon>
        <taxon>Dikarya</taxon>
        <taxon>Ascomycota</taxon>
        <taxon>Saccharomycotina</taxon>
        <taxon>Pichiomycetes</taxon>
        <taxon>Debaryomycetaceae</taxon>
        <taxon>Candida/Lodderomyces clade</taxon>
        <taxon>Candida</taxon>
    </lineage>
</organism>
<feature type="transmembrane region" description="Helical" evidence="7">
    <location>
        <begin position="659"/>
        <end position="678"/>
    </location>
</feature>
<evidence type="ECO:0000256" key="3">
    <source>
        <dbReference type="ARBA" id="ARBA00022448"/>
    </source>
</evidence>
<dbReference type="GO" id="GO:0005886">
    <property type="term" value="C:plasma membrane"/>
    <property type="evidence" value="ECO:0007669"/>
    <property type="project" value="TreeGrafter"/>
</dbReference>
<evidence type="ECO:0000256" key="4">
    <source>
        <dbReference type="ARBA" id="ARBA00022692"/>
    </source>
</evidence>
<feature type="transmembrane region" description="Helical" evidence="7">
    <location>
        <begin position="684"/>
        <end position="703"/>
    </location>
</feature>
<dbReference type="InterPro" id="IPR032880">
    <property type="entry name" value="CSC1/OSCA1-like_N"/>
</dbReference>
<evidence type="ECO:0000259" key="8">
    <source>
        <dbReference type="Pfam" id="PF02714"/>
    </source>
</evidence>
<evidence type="ECO:0000259" key="11">
    <source>
        <dbReference type="Pfam" id="PF14703"/>
    </source>
</evidence>
<feature type="transmembrane region" description="Helical" evidence="7">
    <location>
        <begin position="82"/>
        <end position="104"/>
    </location>
</feature>
<evidence type="ECO:0000259" key="10">
    <source>
        <dbReference type="Pfam" id="PF13967"/>
    </source>
</evidence>
<dbReference type="InterPro" id="IPR027815">
    <property type="entry name" value="CSC1/OSCA1-like_cyt"/>
</dbReference>
<protein>
    <submittedName>
        <fullName evidence="12">Spo75 protein</fullName>
    </submittedName>
</protein>
<comment type="similarity">
    <text evidence="2">Belongs to the CSC1 (TC 1.A.17) family.</text>
</comment>
<dbReference type="Pfam" id="PF02714">
    <property type="entry name" value="RSN1_7TM"/>
    <property type="match status" value="1"/>
</dbReference>
<dbReference type="EMBL" id="HE681723">
    <property type="protein sequence ID" value="CCG23950.1"/>
    <property type="molecule type" value="Genomic_DNA"/>
</dbReference>
<feature type="domain" description="10TM putative phosphate transporter extracellular tail" evidence="9">
    <location>
        <begin position="808"/>
        <end position="862"/>
    </location>
</feature>
<feature type="domain" description="CSC1/OSCA1-like 7TM region" evidence="8">
    <location>
        <begin position="469"/>
        <end position="743"/>
    </location>
</feature>
<name>H8X722_CANO9</name>
<dbReference type="Pfam" id="PF14703">
    <property type="entry name" value="PHM7_cyt"/>
    <property type="match status" value="1"/>
</dbReference>
<evidence type="ECO:0000256" key="6">
    <source>
        <dbReference type="ARBA" id="ARBA00023136"/>
    </source>
</evidence>
<feature type="transmembrane region" description="Helical" evidence="7">
    <location>
        <begin position="212"/>
        <end position="232"/>
    </location>
</feature>